<evidence type="ECO:0000256" key="1">
    <source>
        <dbReference type="SAM" id="MobiDB-lite"/>
    </source>
</evidence>
<name>A0ABD1UNJ2_9LAMI</name>
<feature type="compositionally biased region" description="Basic and acidic residues" evidence="1">
    <location>
        <begin position="127"/>
        <end position="144"/>
    </location>
</feature>
<keyword evidence="3" id="KW-1185">Reference proteome</keyword>
<evidence type="ECO:0000313" key="3">
    <source>
        <dbReference type="Proteomes" id="UP001604336"/>
    </source>
</evidence>
<proteinExistence type="predicted"/>
<reference evidence="3" key="1">
    <citation type="submission" date="2024-07" db="EMBL/GenBank/DDBJ databases">
        <title>Two chromosome-level genome assemblies of Korean endemic species Abeliophyllum distichum and Forsythia ovata (Oleaceae).</title>
        <authorList>
            <person name="Jang H."/>
        </authorList>
    </citation>
    <scope>NUCLEOTIDE SEQUENCE [LARGE SCALE GENOMIC DNA]</scope>
</reference>
<gene>
    <name evidence="2" type="ORF">Adt_11686</name>
</gene>
<protein>
    <submittedName>
        <fullName evidence="2">Uncharacterized protein</fullName>
    </submittedName>
</protein>
<comment type="caution">
    <text evidence="2">The sequence shown here is derived from an EMBL/GenBank/DDBJ whole genome shotgun (WGS) entry which is preliminary data.</text>
</comment>
<organism evidence="2 3">
    <name type="scientific">Abeliophyllum distichum</name>
    <dbReference type="NCBI Taxonomy" id="126358"/>
    <lineage>
        <taxon>Eukaryota</taxon>
        <taxon>Viridiplantae</taxon>
        <taxon>Streptophyta</taxon>
        <taxon>Embryophyta</taxon>
        <taxon>Tracheophyta</taxon>
        <taxon>Spermatophyta</taxon>
        <taxon>Magnoliopsida</taxon>
        <taxon>eudicotyledons</taxon>
        <taxon>Gunneridae</taxon>
        <taxon>Pentapetalae</taxon>
        <taxon>asterids</taxon>
        <taxon>lamiids</taxon>
        <taxon>Lamiales</taxon>
        <taxon>Oleaceae</taxon>
        <taxon>Forsythieae</taxon>
        <taxon>Abeliophyllum</taxon>
    </lineage>
</organism>
<sequence length="150" mass="17127">MAGNKNALVFAGRSMEDDHIDLTRGDDPMHADDDHTAGDSPVPDLRFPPAHARRDMKVMRSYVISHMSEGLSRRKIEDIEKVLTVYNRKVLTLEDSLVKACKRMVTDLEVVEDEKSKKIHHLKKKNSSLEKSCEASEARVKEREEEIDNL</sequence>
<evidence type="ECO:0000313" key="2">
    <source>
        <dbReference type="EMBL" id="KAL2526632.1"/>
    </source>
</evidence>
<accession>A0ABD1UNJ2</accession>
<dbReference type="AlphaFoldDB" id="A0ABD1UNJ2"/>
<dbReference type="Proteomes" id="UP001604336">
    <property type="component" value="Unassembled WGS sequence"/>
</dbReference>
<feature type="region of interest" description="Disordered" evidence="1">
    <location>
        <begin position="118"/>
        <end position="150"/>
    </location>
</feature>
<feature type="compositionally biased region" description="Basic and acidic residues" evidence="1">
    <location>
        <begin position="19"/>
        <end position="37"/>
    </location>
</feature>
<feature type="region of interest" description="Disordered" evidence="1">
    <location>
        <begin position="19"/>
        <end position="51"/>
    </location>
</feature>
<dbReference type="EMBL" id="JBFOLK010000003">
    <property type="protein sequence ID" value="KAL2526632.1"/>
    <property type="molecule type" value="Genomic_DNA"/>
</dbReference>